<accession>A0ABP9BR22</accession>
<evidence type="ECO:0000259" key="1">
    <source>
        <dbReference type="Pfam" id="PF00814"/>
    </source>
</evidence>
<dbReference type="NCBIfam" id="TIGR03725">
    <property type="entry name" value="T6A_YeaZ"/>
    <property type="match status" value="1"/>
</dbReference>
<feature type="domain" description="Gcp-like" evidence="1">
    <location>
        <begin position="34"/>
        <end position="152"/>
    </location>
</feature>
<dbReference type="CDD" id="cd24032">
    <property type="entry name" value="ASKHA_NBD_TsaB"/>
    <property type="match status" value="1"/>
</dbReference>
<dbReference type="InterPro" id="IPR043129">
    <property type="entry name" value="ATPase_NBD"/>
</dbReference>
<proteinExistence type="predicted"/>
<dbReference type="PANTHER" id="PTHR11735">
    <property type="entry name" value="TRNA N6-ADENOSINE THREONYLCARBAMOYLTRANSFERASE"/>
    <property type="match status" value="1"/>
</dbReference>
<dbReference type="Pfam" id="PF00814">
    <property type="entry name" value="TsaD"/>
    <property type="match status" value="1"/>
</dbReference>
<gene>
    <name evidence="2" type="primary">tsaB</name>
    <name evidence="2" type="ORF">GCM10023231_28200</name>
</gene>
<evidence type="ECO:0000313" key="2">
    <source>
        <dbReference type="EMBL" id="GAA4797928.1"/>
    </source>
</evidence>
<dbReference type="PANTHER" id="PTHR11735:SF11">
    <property type="entry name" value="TRNA THREONYLCARBAMOYLADENOSINE BIOSYNTHESIS PROTEIN TSAB"/>
    <property type="match status" value="1"/>
</dbReference>
<dbReference type="InterPro" id="IPR000905">
    <property type="entry name" value="Gcp-like_dom"/>
</dbReference>
<evidence type="ECO:0000313" key="3">
    <source>
        <dbReference type="Proteomes" id="UP001501411"/>
    </source>
</evidence>
<dbReference type="InterPro" id="IPR022496">
    <property type="entry name" value="T6A_TsaB"/>
</dbReference>
<sequence length="232" mass="25871">MNILHIETATPVCSVALSTNGNLVAYKDHHEANIHASKLTVFIQEVLDEANCAIEHLHAVAVSKGPGSYTGLRIGVSAAKGFCYALDIPLIAIPTLDALLEGFLMAHSTEYTADTLFCPMIDARRMEVYTTVYTYTKERLNPVAAHIIDALSFDDLSKKNPLVLFGEGADKFATLFEHHPIVQVFTGFLNSARYQVSIAYTRYQQQLFEDVAYFEPFYLKDFIPTTPKNSKR</sequence>
<dbReference type="RefSeq" id="WP_345232448.1">
    <property type="nucleotide sequence ID" value="NZ_BAABIQ010000039.1"/>
</dbReference>
<dbReference type="SUPFAM" id="SSF53067">
    <property type="entry name" value="Actin-like ATPase domain"/>
    <property type="match status" value="2"/>
</dbReference>
<comment type="caution">
    <text evidence="2">The sequence shown here is derived from an EMBL/GenBank/DDBJ whole genome shotgun (WGS) entry which is preliminary data.</text>
</comment>
<dbReference type="Proteomes" id="UP001501411">
    <property type="component" value="Unassembled WGS sequence"/>
</dbReference>
<keyword evidence="3" id="KW-1185">Reference proteome</keyword>
<dbReference type="EMBL" id="BAABIQ010000039">
    <property type="protein sequence ID" value="GAA4797928.1"/>
    <property type="molecule type" value="Genomic_DNA"/>
</dbReference>
<protein>
    <submittedName>
        <fullName evidence="2">tRNA (Adenosine(37)-N6)-threonylcarbamoyltransferase complex dimerization subunit type 1 TsaB</fullName>
    </submittedName>
</protein>
<name>A0ABP9BR22_9SPHI</name>
<organism evidence="2 3">
    <name type="scientific">Olivibacter ginsenosidimutans</name>
    <dbReference type="NCBI Taxonomy" id="1176537"/>
    <lineage>
        <taxon>Bacteria</taxon>
        <taxon>Pseudomonadati</taxon>
        <taxon>Bacteroidota</taxon>
        <taxon>Sphingobacteriia</taxon>
        <taxon>Sphingobacteriales</taxon>
        <taxon>Sphingobacteriaceae</taxon>
        <taxon>Olivibacter</taxon>
    </lineage>
</organism>
<dbReference type="Gene3D" id="3.30.420.40">
    <property type="match status" value="2"/>
</dbReference>
<reference evidence="3" key="1">
    <citation type="journal article" date="2019" name="Int. J. Syst. Evol. Microbiol.">
        <title>The Global Catalogue of Microorganisms (GCM) 10K type strain sequencing project: providing services to taxonomists for standard genome sequencing and annotation.</title>
        <authorList>
            <consortium name="The Broad Institute Genomics Platform"/>
            <consortium name="The Broad Institute Genome Sequencing Center for Infectious Disease"/>
            <person name="Wu L."/>
            <person name="Ma J."/>
        </authorList>
    </citation>
    <scope>NUCLEOTIDE SEQUENCE [LARGE SCALE GENOMIC DNA]</scope>
    <source>
        <strain evidence="3">JCM 18200</strain>
    </source>
</reference>